<dbReference type="GO" id="GO:0009055">
    <property type="term" value="F:electron transfer activity"/>
    <property type="evidence" value="ECO:0007669"/>
    <property type="project" value="InterPro"/>
</dbReference>
<name>A0A327JHP0_9HYPH</name>
<dbReference type="SUPFAM" id="SSF47175">
    <property type="entry name" value="Cytochromes"/>
    <property type="match status" value="1"/>
</dbReference>
<evidence type="ECO:0000313" key="2">
    <source>
        <dbReference type="Proteomes" id="UP000249299"/>
    </source>
</evidence>
<dbReference type="InterPro" id="IPR010980">
    <property type="entry name" value="Cyt_c/b562"/>
</dbReference>
<dbReference type="AlphaFoldDB" id="A0A327JHP0"/>
<reference evidence="1 2" key="1">
    <citation type="submission" date="2017-07" db="EMBL/GenBank/DDBJ databases">
        <title>Draft Genome Sequences of Select Purple Nonsulfur Bacteria.</title>
        <authorList>
            <person name="Lasarre B."/>
            <person name="Mckinlay J.B."/>
        </authorList>
    </citation>
    <scope>NUCLEOTIDE SEQUENCE [LARGE SCALE GENOMIC DNA]</scope>
    <source>
        <strain evidence="1 2">DSM 11290</strain>
    </source>
</reference>
<dbReference type="EMBL" id="NPEV01000041">
    <property type="protein sequence ID" value="RAI25799.1"/>
    <property type="molecule type" value="Genomic_DNA"/>
</dbReference>
<evidence type="ECO:0008006" key="3">
    <source>
        <dbReference type="Google" id="ProtNLM"/>
    </source>
</evidence>
<protein>
    <recommendedName>
        <fullName evidence="3">Cytochrome c</fullName>
    </recommendedName>
</protein>
<dbReference type="GO" id="GO:0020037">
    <property type="term" value="F:heme binding"/>
    <property type="evidence" value="ECO:0007669"/>
    <property type="project" value="InterPro"/>
</dbReference>
<comment type="caution">
    <text evidence="1">The sequence shown here is derived from an EMBL/GenBank/DDBJ whole genome shotgun (WGS) entry which is preliminary data.</text>
</comment>
<evidence type="ECO:0000313" key="1">
    <source>
        <dbReference type="EMBL" id="RAI25799.1"/>
    </source>
</evidence>
<dbReference type="Gene3D" id="1.20.120.10">
    <property type="entry name" value="Cytochrome c/b562"/>
    <property type="match status" value="1"/>
</dbReference>
<dbReference type="Pfam" id="PF01322">
    <property type="entry name" value="Cytochrom_C_2"/>
    <property type="match status" value="1"/>
</dbReference>
<dbReference type="InterPro" id="IPR002321">
    <property type="entry name" value="Cyt_c_II"/>
</dbReference>
<dbReference type="Proteomes" id="UP000249299">
    <property type="component" value="Unassembled WGS sequence"/>
</dbReference>
<gene>
    <name evidence="1" type="ORF">CH339_16985</name>
</gene>
<keyword evidence="2" id="KW-1185">Reference proteome</keyword>
<dbReference type="GO" id="GO:0005506">
    <property type="term" value="F:iron ion binding"/>
    <property type="evidence" value="ECO:0007669"/>
    <property type="project" value="InterPro"/>
</dbReference>
<dbReference type="GO" id="GO:0022900">
    <property type="term" value="P:electron transport chain"/>
    <property type="evidence" value="ECO:0007669"/>
    <property type="project" value="InterPro"/>
</dbReference>
<accession>A0A327JHP0</accession>
<organism evidence="1 2">
    <name type="scientific">Rhodobium orientis</name>
    <dbReference type="NCBI Taxonomy" id="34017"/>
    <lineage>
        <taxon>Bacteria</taxon>
        <taxon>Pseudomonadati</taxon>
        <taxon>Pseudomonadota</taxon>
        <taxon>Alphaproteobacteria</taxon>
        <taxon>Hyphomicrobiales</taxon>
        <taxon>Rhodobiaceae</taxon>
        <taxon>Rhodobium</taxon>
    </lineage>
</organism>
<dbReference type="PROSITE" id="PS51009">
    <property type="entry name" value="CYTCII"/>
    <property type="match status" value="1"/>
</dbReference>
<sequence length="197" mass="21195">MLVMMSSHSAAVASPRCSIVSENRNGRLRLGAAGMVLVAVALAAAAIVSDDPPSLAHSEAKGIVKERMDVMQELKDTMKRVTPMFKGEVPYEKAVVKAAGKHIHAHAGADMTALFPKDSLQHPSDALPVIWEDWPDFTSRAKDLKSLGKELAKNAGKGAPEGIRLSAEVARVVPAADTFKKIAKTCNACHETYRKPW</sequence>
<dbReference type="OrthoDB" id="9811729at2"/>
<proteinExistence type="predicted"/>